<gene>
    <name evidence="2" type="ORF">DME_LOCUS7221</name>
</gene>
<name>A0A0N4U7T3_DRAME</name>
<dbReference type="Gene3D" id="1.10.10.1870">
    <property type="entry name" value="ShTK domain-like"/>
    <property type="match status" value="1"/>
</dbReference>
<reference evidence="5" key="1">
    <citation type="submission" date="2017-02" db="UniProtKB">
        <authorList>
            <consortium name="WormBaseParasite"/>
        </authorList>
    </citation>
    <scope>IDENTIFICATION</scope>
</reference>
<dbReference type="WBParaSite" id="DME_0000306201-mRNA-1">
    <property type="protein sequence ID" value="DME_0000306201-mRNA-1"/>
    <property type="gene ID" value="DME_0000306201"/>
</dbReference>
<evidence type="ECO:0000259" key="1">
    <source>
        <dbReference type="Pfam" id="PF01549"/>
    </source>
</evidence>
<dbReference type="AlphaFoldDB" id="A0A0N4U7T3"/>
<dbReference type="EMBL" id="UYYG01001159">
    <property type="protein sequence ID" value="VDN57248.1"/>
    <property type="molecule type" value="Genomic_DNA"/>
</dbReference>
<accession>A0A0N4U7T3</accession>
<dbReference type="InterPro" id="IPR003582">
    <property type="entry name" value="ShKT_dom"/>
</dbReference>
<proteinExistence type="predicted"/>
<dbReference type="Pfam" id="PF01549">
    <property type="entry name" value="ShK"/>
    <property type="match status" value="1"/>
</dbReference>
<evidence type="ECO:0000313" key="2">
    <source>
        <dbReference type="EMBL" id="VDN57248.1"/>
    </source>
</evidence>
<feature type="domain" description="ShKT" evidence="1">
    <location>
        <begin position="75"/>
        <end position="108"/>
    </location>
</feature>
<sequence length="150" mass="16912">MQSGAIKILLKIYFRAEYLVSAYCSTPTLKILASSLCPHYCTICKDATFSRQSKIYAILWNLENTAFTFLATKAPCRDSRVDCPKYRHLCTIGDYGRVLKKQCKLTCGNSASERKSQLLRFISKLFLSPDFVTPCDKGMLKQNNRVSAGC</sequence>
<dbReference type="Proteomes" id="UP000038040">
    <property type="component" value="Unplaced"/>
</dbReference>
<reference evidence="2 4" key="2">
    <citation type="submission" date="2018-11" db="EMBL/GenBank/DDBJ databases">
        <authorList>
            <consortium name="Pathogen Informatics"/>
        </authorList>
    </citation>
    <scope>NUCLEOTIDE SEQUENCE [LARGE SCALE GENOMIC DNA]</scope>
</reference>
<dbReference type="Proteomes" id="UP000274756">
    <property type="component" value="Unassembled WGS sequence"/>
</dbReference>
<protein>
    <submittedName>
        <fullName evidence="5">ShKT domain-containing protein</fullName>
    </submittedName>
</protein>
<evidence type="ECO:0000313" key="4">
    <source>
        <dbReference type="Proteomes" id="UP000274756"/>
    </source>
</evidence>
<keyword evidence="4" id="KW-1185">Reference proteome</keyword>
<organism evidence="3 5">
    <name type="scientific">Dracunculus medinensis</name>
    <name type="common">Guinea worm</name>
    <dbReference type="NCBI Taxonomy" id="318479"/>
    <lineage>
        <taxon>Eukaryota</taxon>
        <taxon>Metazoa</taxon>
        <taxon>Ecdysozoa</taxon>
        <taxon>Nematoda</taxon>
        <taxon>Chromadorea</taxon>
        <taxon>Rhabditida</taxon>
        <taxon>Spirurina</taxon>
        <taxon>Dracunculoidea</taxon>
        <taxon>Dracunculidae</taxon>
        <taxon>Dracunculus</taxon>
    </lineage>
</organism>
<evidence type="ECO:0000313" key="5">
    <source>
        <dbReference type="WBParaSite" id="DME_0000306201-mRNA-1"/>
    </source>
</evidence>
<evidence type="ECO:0000313" key="3">
    <source>
        <dbReference type="Proteomes" id="UP000038040"/>
    </source>
</evidence>